<dbReference type="InterPro" id="IPR001347">
    <property type="entry name" value="SIS_dom"/>
</dbReference>
<dbReference type="OrthoDB" id="9805185at2"/>
<comment type="caution">
    <text evidence="2">The sequence shown here is derived from an EMBL/GenBank/DDBJ whole genome shotgun (WGS) entry which is preliminary data.</text>
</comment>
<evidence type="ECO:0000313" key="3">
    <source>
        <dbReference type="Proteomes" id="UP000033699"/>
    </source>
</evidence>
<dbReference type="RefSeq" id="WP_045692379.1">
    <property type="nucleotide sequence ID" value="NZ_JZKH01000003.1"/>
</dbReference>
<dbReference type="SUPFAM" id="SSF53697">
    <property type="entry name" value="SIS domain"/>
    <property type="match status" value="1"/>
</dbReference>
<accession>A0A0F2TP39</accession>
<evidence type="ECO:0000259" key="1">
    <source>
        <dbReference type="PROSITE" id="PS51464"/>
    </source>
</evidence>
<dbReference type="Proteomes" id="UP000033699">
    <property type="component" value="Unassembled WGS sequence"/>
</dbReference>
<evidence type="ECO:0000313" key="2">
    <source>
        <dbReference type="EMBL" id="KJS63482.1"/>
    </source>
</evidence>
<dbReference type="PANTHER" id="PTHR30390">
    <property type="entry name" value="SEDOHEPTULOSE 7-PHOSPHATE ISOMERASE / DNAA INITIATOR-ASSOCIATING FACTOR FOR REPLICATION INITIATION"/>
    <property type="match status" value="1"/>
</dbReference>
<organism evidence="2 3">
    <name type="scientific">Streptomyces rubellomurinus (strain ATCC 31215)</name>
    <dbReference type="NCBI Taxonomy" id="359131"/>
    <lineage>
        <taxon>Bacteria</taxon>
        <taxon>Bacillati</taxon>
        <taxon>Actinomycetota</taxon>
        <taxon>Actinomycetes</taxon>
        <taxon>Kitasatosporales</taxon>
        <taxon>Streptomycetaceae</taxon>
        <taxon>Streptomyces</taxon>
    </lineage>
</organism>
<sequence>MNDLVGRYFDAAVAHLQKVREEEADTIEAAAALLAEAIADGHRVFTFGAGHSSLPAQDVVYRAGGLVPMNLLNVPGMAGVTGMPAPLASALERVSGLATSTLDLTPATTGDLLFVISLSGRQVMPVELARYARDRGLKVIGLTSLAYPGEVPSAHPSGTYLKDHCDVVLDSKIAVGDAELSHPGAGTGFGPVSTIVTSAIMQAVVAAAVGRLADLAAAGERPAPPLFRSGNVPGGTEWNAKQMAENADRVYYSY</sequence>
<gene>
    <name evidence="2" type="ORF">VM95_02970</name>
</gene>
<dbReference type="EMBL" id="JZKH01000003">
    <property type="protein sequence ID" value="KJS63482.1"/>
    <property type="molecule type" value="Genomic_DNA"/>
</dbReference>
<dbReference type="PATRIC" id="fig|359131.3.peg.2729"/>
<feature type="domain" description="SIS" evidence="1">
    <location>
        <begin position="34"/>
        <end position="218"/>
    </location>
</feature>
<dbReference type="Pfam" id="PF13580">
    <property type="entry name" value="SIS_2"/>
    <property type="match status" value="1"/>
</dbReference>
<dbReference type="Gene3D" id="3.40.50.10490">
    <property type="entry name" value="Glucose-6-phosphate isomerase like protein, domain 1"/>
    <property type="match status" value="1"/>
</dbReference>
<proteinExistence type="predicted"/>
<name>A0A0F2TP39_STRR3</name>
<reference evidence="2 3" key="1">
    <citation type="submission" date="2015-02" db="EMBL/GenBank/DDBJ databases">
        <authorList>
            <person name="Ju K.-S."/>
            <person name="Doroghazi J.R."/>
            <person name="Metcalf W."/>
        </authorList>
    </citation>
    <scope>NUCLEOTIDE SEQUENCE [LARGE SCALE GENOMIC DNA]</scope>
    <source>
        <strain evidence="2 3">ATCC 31215</strain>
    </source>
</reference>
<dbReference type="GO" id="GO:0097367">
    <property type="term" value="F:carbohydrate derivative binding"/>
    <property type="evidence" value="ECO:0007669"/>
    <property type="project" value="InterPro"/>
</dbReference>
<dbReference type="PROSITE" id="PS51464">
    <property type="entry name" value="SIS"/>
    <property type="match status" value="1"/>
</dbReference>
<dbReference type="PANTHER" id="PTHR30390:SF7">
    <property type="entry name" value="PHOSPHOHEPTOSE ISOMERASE"/>
    <property type="match status" value="1"/>
</dbReference>
<dbReference type="InterPro" id="IPR046348">
    <property type="entry name" value="SIS_dom_sf"/>
</dbReference>
<dbReference type="CDD" id="cd05013">
    <property type="entry name" value="SIS_RpiR"/>
    <property type="match status" value="1"/>
</dbReference>
<dbReference type="InterPro" id="IPR035472">
    <property type="entry name" value="RpiR-like_SIS"/>
</dbReference>
<dbReference type="GO" id="GO:1901135">
    <property type="term" value="P:carbohydrate derivative metabolic process"/>
    <property type="evidence" value="ECO:0007669"/>
    <property type="project" value="InterPro"/>
</dbReference>
<keyword evidence="3" id="KW-1185">Reference proteome</keyword>
<dbReference type="InterPro" id="IPR050099">
    <property type="entry name" value="SIS_GmhA/DiaA_subfam"/>
</dbReference>
<dbReference type="AlphaFoldDB" id="A0A0F2TP39"/>
<dbReference type="NCBIfam" id="NF002805">
    <property type="entry name" value="PRK02947.1"/>
    <property type="match status" value="1"/>
</dbReference>
<protein>
    <recommendedName>
        <fullName evidence="1">SIS domain-containing protein</fullName>
    </recommendedName>
</protein>